<evidence type="ECO:0000313" key="4">
    <source>
        <dbReference type="Proteomes" id="UP001303373"/>
    </source>
</evidence>
<keyword evidence="2" id="KW-1133">Transmembrane helix</keyword>
<dbReference type="GO" id="GO:0005886">
    <property type="term" value="C:plasma membrane"/>
    <property type="evidence" value="ECO:0007669"/>
    <property type="project" value="InterPro"/>
</dbReference>
<feature type="transmembrane region" description="Helical" evidence="2">
    <location>
        <begin position="187"/>
        <end position="207"/>
    </location>
</feature>
<dbReference type="PANTHER" id="PTHR36414:SF1">
    <property type="entry name" value="PROTEIN SUR7"/>
    <property type="match status" value="1"/>
</dbReference>
<dbReference type="Gene3D" id="1.20.140.150">
    <property type="match status" value="1"/>
</dbReference>
<dbReference type="GO" id="GO:0006897">
    <property type="term" value="P:endocytosis"/>
    <property type="evidence" value="ECO:0007669"/>
    <property type="project" value="TreeGrafter"/>
</dbReference>
<keyword evidence="2" id="KW-0472">Membrane</keyword>
<feature type="compositionally biased region" description="Basic and acidic residues" evidence="1">
    <location>
        <begin position="238"/>
        <end position="248"/>
    </location>
</feature>
<proteinExistence type="predicted"/>
<keyword evidence="2" id="KW-0812">Transmembrane</keyword>
<keyword evidence="4" id="KW-1185">Reference proteome</keyword>
<gene>
    <name evidence="3" type="ORF">R9X50_00405700</name>
</gene>
<dbReference type="EMBL" id="CP138584">
    <property type="protein sequence ID" value="WPH01221.1"/>
    <property type="molecule type" value="Genomic_DNA"/>
</dbReference>
<dbReference type="GO" id="GO:0032185">
    <property type="term" value="P:septin cytoskeleton organization"/>
    <property type="evidence" value="ECO:0007669"/>
    <property type="project" value="TreeGrafter"/>
</dbReference>
<accession>A0AAQ3R4R9</accession>
<dbReference type="Proteomes" id="UP001303373">
    <property type="component" value="Chromosome 5"/>
</dbReference>
<reference evidence="3 4" key="1">
    <citation type="submission" date="2023-11" db="EMBL/GenBank/DDBJ databases">
        <title>An acidophilic fungus is an integral part of prey digestion in a carnivorous sundew plant.</title>
        <authorList>
            <person name="Tsai I.J."/>
        </authorList>
    </citation>
    <scope>NUCLEOTIDE SEQUENCE [LARGE SCALE GENOMIC DNA]</scope>
    <source>
        <strain evidence="3">169a</strain>
    </source>
</reference>
<dbReference type="Pfam" id="PF06687">
    <property type="entry name" value="SUR7"/>
    <property type="match status" value="1"/>
</dbReference>
<dbReference type="GO" id="GO:0045121">
    <property type="term" value="C:membrane raft"/>
    <property type="evidence" value="ECO:0007669"/>
    <property type="project" value="TreeGrafter"/>
</dbReference>
<dbReference type="InterPro" id="IPR009571">
    <property type="entry name" value="SUR7/Rim9-like_fungi"/>
</dbReference>
<protein>
    <submittedName>
        <fullName evidence="3">Protein sur7</fullName>
    </submittedName>
</protein>
<dbReference type="GO" id="GO:0005938">
    <property type="term" value="C:cell cortex"/>
    <property type="evidence" value="ECO:0007669"/>
    <property type="project" value="TreeGrafter"/>
</dbReference>
<name>A0AAQ3R4R9_9PEZI</name>
<feature type="region of interest" description="Disordered" evidence="1">
    <location>
        <begin position="220"/>
        <end position="248"/>
    </location>
</feature>
<feature type="transmembrane region" description="Helical" evidence="2">
    <location>
        <begin position="143"/>
        <end position="167"/>
    </location>
</feature>
<evidence type="ECO:0000256" key="2">
    <source>
        <dbReference type="SAM" id="Phobius"/>
    </source>
</evidence>
<feature type="transmembrane region" description="Helical" evidence="2">
    <location>
        <begin position="7"/>
        <end position="28"/>
    </location>
</feature>
<dbReference type="AlphaFoldDB" id="A0AAQ3R4R9"/>
<dbReference type="GO" id="GO:0031505">
    <property type="term" value="P:fungal-type cell wall organization"/>
    <property type="evidence" value="ECO:0007669"/>
    <property type="project" value="TreeGrafter"/>
</dbReference>
<sequence>MTVARPLLALISLIILAGGIVLQFFVILSGTKIGTPEDQIYFLQADTSAINGAMSTSRWTYFSVCGVGANGKNANCSPIKAASPFNPVQNFGTTDGVPMDFVGTHMYYYLSRLAWGFYLVALFFAVISFLLSAFALCARLGAYITGFTTLLATFFQAITAALMTAWTVKARNVFKANNMGASLGIKAYGFTWGAFACFFLSTVLYCVSGGMSNNDSRKKSYFGRKSSTRSRGSFIDNESQRRVKEEYE</sequence>
<dbReference type="PANTHER" id="PTHR36414">
    <property type="entry name" value="PROTEIN SUR7"/>
    <property type="match status" value="1"/>
</dbReference>
<organism evidence="3 4">
    <name type="scientific">Acrodontium crateriforme</name>
    <dbReference type="NCBI Taxonomy" id="150365"/>
    <lineage>
        <taxon>Eukaryota</taxon>
        <taxon>Fungi</taxon>
        <taxon>Dikarya</taxon>
        <taxon>Ascomycota</taxon>
        <taxon>Pezizomycotina</taxon>
        <taxon>Dothideomycetes</taxon>
        <taxon>Dothideomycetidae</taxon>
        <taxon>Mycosphaerellales</taxon>
        <taxon>Teratosphaeriaceae</taxon>
        <taxon>Acrodontium</taxon>
    </lineage>
</organism>
<evidence type="ECO:0000256" key="1">
    <source>
        <dbReference type="SAM" id="MobiDB-lite"/>
    </source>
</evidence>
<feature type="transmembrane region" description="Helical" evidence="2">
    <location>
        <begin position="115"/>
        <end position="136"/>
    </location>
</feature>
<evidence type="ECO:0000313" key="3">
    <source>
        <dbReference type="EMBL" id="WPH01221.1"/>
    </source>
</evidence>
<dbReference type="GO" id="GO:0030866">
    <property type="term" value="P:cortical actin cytoskeleton organization"/>
    <property type="evidence" value="ECO:0007669"/>
    <property type="project" value="TreeGrafter"/>
</dbReference>